<dbReference type="AlphaFoldDB" id="A0A1I7Z1B8"/>
<dbReference type="Pfam" id="PF01826">
    <property type="entry name" value="TIL"/>
    <property type="match status" value="1"/>
</dbReference>
<dbReference type="WBParaSite" id="L893_g21843.t1">
    <property type="protein sequence ID" value="L893_g21843.t1"/>
    <property type="gene ID" value="L893_g21843"/>
</dbReference>
<evidence type="ECO:0000256" key="1">
    <source>
        <dbReference type="ARBA" id="ARBA00022900"/>
    </source>
</evidence>
<dbReference type="Gene3D" id="2.10.25.10">
    <property type="entry name" value="Laminin"/>
    <property type="match status" value="2"/>
</dbReference>
<name>A0A1I7Z1B8_9BILA</name>
<dbReference type="InterPro" id="IPR002919">
    <property type="entry name" value="TIL_dom"/>
</dbReference>
<dbReference type="GO" id="GO:0004867">
    <property type="term" value="F:serine-type endopeptidase inhibitor activity"/>
    <property type="evidence" value="ECO:0007669"/>
    <property type="project" value="UniProtKB-KW"/>
</dbReference>
<evidence type="ECO:0000313" key="4">
    <source>
        <dbReference type="WBParaSite" id="L893_g21843.t1"/>
    </source>
</evidence>
<organism evidence="3 4">
    <name type="scientific">Steinernema glaseri</name>
    <dbReference type="NCBI Taxonomy" id="37863"/>
    <lineage>
        <taxon>Eukaryota</taxon>
        <taxon>Metazoa</taxon>
        <taxon>Ecdysozoa</taxon>
        <taxon>Nematoda</taxon>
        <taxon>Chromadorea</taxon>
        <taxon>Rhabditida</taxon>
        <taxon>Tylenchina</taxon>
        <taxon>Panagrolaimomorpha</taxon>
        <taxon>Strongyloidoidea</taxon>
        <taxon>Steinernematidae</taxon>
        <taxon>Steinernema</taxon>
    </lineage>
</organism>
<keyword evidence="1" id="KW-0646">Protease inhibitor</keyword>
<reference evidence="4" key="1">
    <citation type="submission" date="2016-11" db="UniProtKB">
        <authorList>
            <consortium name="WormBaseParasite"/>
        </authorList>
    </citation>
    <scope>IDENTIFICATION</scope>
</reference>
<dbReference type="Proteomes" id="UP000095287">
    <property type="component" value="Unplaced"/>
</dbReference>
<protein>
    <submittedName>
        <fullName evidence="4">TIL domain-containing protein</fullName>
    </submittedName>
</protein>
<accession>A0A1I7Z1B8</accession>
<dbReference type="SUPFAM" id="SSF57567">
    <property type="entry name" value="Serine protease inhibitors"/>
    <property type="match status" value="1"/>
</dbReference>
<evidence type="ECO:0000259" key="2">
    <source>
        <dbReference type="Pfam" id="PF01826"/>
    </source>
</evidence>
<keyword evidence="3" id="KW-1185">Reference proteome</keyword>
<proteinExistence type="predicted"/>
<keyword evidence="1" id="KW-0722">Serine protease inhibitor</keyword>
<evidence type="ECO:0000313" key="3">
    <source>
        <dbReference type="Proteomes" id="UP000095287"/>
    </source>
</evidence>
<feature type="domain" description="TIL" evidence="2">
    <location>
        <begin position="116"/>
        <end position="168"/>
    </location>
</feature>
<sequence>MFTTIQHKITDEIRTTKLKLKGPQHRRPRLDSMPLPKLSLLLLTGVLFYICAAEPTNEECKKKPNEVLGCSNGEGTCEDPFPHYGDCGHYKCICKYEYVRAPNGTCIRWTSCPNACPEDEMWDDCGSCERTCVNPYPDPTKCTCERRCRCVPILVRSSTGKCIYSSECIADINPCMNHMCNEDETCVAVESNCTYFGCSKKAVCVKSSCASTKV</sequence>
<dbReference type="InterPro" id="IPR036084">
    <property type="entry name" value="Ser_inhib-like_sf"/>
</dbReference>
<dbReference type="CDD" id="cd19941">
    <property type="entry name" value="TIL"/>
    <property type="match status" value="1"/>
</dbReference>